<dbReference type="RefSeq" id="WP_008952876.1">
    <property type="nucleotide sequence ID" value="NZ_ACIS01000002.1"/>
</dbReference>
<evidence type="ECO:0000256" key="1">
    <source>
        <dbReference type="ARBA" id="ARBA00004651"/>
    </source>
</evidence>
<dbReference type="PANTHER" id="PTHR33452">
    <property type="entry name" value="OXIDOREDUCTASE CATD-RELATED"/>
    <property type="match status" value="1"/>
</dbReference>
<dbReference type="Proteomes" id="UP000003165">
    <property type="component" value="Unassembled WGS sequence"/>
</dbReference>
<dbReference type="eggNOG" id="COG2259">
    <property type="taxonomic scope" value="Bacteria"/>
</dbReference>
<evidence type="ECO:0000256" key="3">
    <source>
        <dbReference type="ARBA" id="ARBA00022475"/>
    </source>
</evidence>
<name>B9YZV7_9NEIS</name>
<keyword evidence="4 7" id="KW-0812">Transmembrane</keyword>
<dbReference type="InterPro" id="IPR051907">
    <property type="entry name" value="DoxX-like_oxidoreductase"/>
</dbReference>
<feature type="transmembrane region" description="Helical" evidence="7">
    <location>
        <begin position="92"/>
        <end position="108"/>
    </location>
</feature>
<comment type="caution">
    <text evidence="8">The sequence shown here is derived from an EMBL/GenBank/DDBJ whole genome shotgun (WGS) entry which is preliminary data.</text>
</comment>
<dbReference type="Pfam" id="PF07681">
    <property type="entry name" value="DoxX"/>
    <property type="match status" value="1"/>
</dbReference>
<evidence type="ECO:0000256" key="4">
    <source>
        <dbReference type="ARBA" id="ARBA00022692"/>
    </source>
</evidence>
<evidence type="ECO:0000256" key="2">
    <source>
        <dbReference type="ARBA" id="ARBA00006679"/>
    </source>
</evidence>
<sequence>MNRHQNSGRHHPAKPVDLTRLPRPDAGLLFLRLTGSGLLLYVHGLPKLIHFSAELQHIDDPLHLGRGVTLVLALFAEIACPLLIAAGWLTRLATLPILFLLFVSMALVHPDWDVATGQFAWLLVIVFGTIALAGPGEYSIDGHQHR</sequence>
<dbReference type="EMBL" id="ACIS01000002">
    <property type="protein sequence ID" value="EEG09840.1"/>
    <property type="molecule type" value="Genomic_DNA"/>
</dbReference>
<comment type="subcellular location">
    <subcellularLocation>
        <location evidence="1">Cell membrane</location>
        <topology evidence="1">Multi-pass membrane protein</topology>
    </subcellularLocation>
</comment>
<evidence type="ECO:0000313" key="8">
    <source>
        <dbReference type="EMBL" id="EEG09840.1"/>
    </source>
</evidence>
<evidence type="ECO:0000256" key="6">
    <source>
        <dbReference type="ARBA" id="ARBA00023136"/>
    </source>
</evidence>
<evidence type="ECO:0000313" key="9">
    <source>
        <dbReference type="Proteomes" id="UP000003165"/>
    </source>
</evidence>
<dbReference type="GO" id="GO:0005886">
    <property type="term" value="C:plasma membrane"/>
    <property type="evidence" value="ECO:0007669"/>
    <property type="project" value="UniProtKB-SubCell"/>
</dbReference>
<dbReference type="InterPro" id="IPR032808">
    <property type="entry name" value="DoxX"/>
</dbReference>
<evidence type="ECO:0000256" key="5">
    <source>
        <dbReference type="ARBA" id="ARBA00022989"/>
    </source>
</evidence>
<dbReference type="PANTHER" id="PTHR33452:SF1">
    <property type="entry name" value="INNER MEMBRANE PROTEIN YPHA-RELATED"/>
    <property type="match status" value="1"/>
</dbReference>
<feature type="transmembrane region" description="Helical" evidence="7">
    <location>
        <begin position="120"/>
        <end position="140"/>
    </location>
</feature>
<keyword evidence="6 7" id="KW-0472">Membrane</keyword>
<feature type="transmembrane region" description="Helical" evidence="7">
    <location>
        <begin position="26"/>
        <end position="44"/>
    </location>
</feature>
<keyword evidence="9" id="KW-1185">Reference proteome</keyword>
<keyword evidence="5 7" id="KW-1133">Transmembrane helix</keyword>
<feature type="transmembrane region" description="Helical" evidence="7">
    <location>
        <begin position="64"/>
        <end position="85"/>
    </location>
</feature>
<dbReference type="AlphaFoldDB" id="B9YZV7"/>
<accession>B9YZV7</accession>
<protein>
    <submittedName>
        <fullName evidence="8">DoxX family protein</fullName>
    </submittedName>
</protein>
<keyword evidence="3" id="KW-1003">Cell membrane</keyword>
<comment type="similarity">
    <text evidence="2">Belongs to the DoxX family.</text>
</comment>
<organism evidence="8 9">
    <name type="scientific">Pseudogulbenkiania ferrooxidans 2002</name>
    <dbReference type="NCBI Taxonomy" id="279714"/>
    <lineage>
        <taxon>Bacteria</taxon>
        <taxon>Pseudomonadati</taxon>
        <taxon>Pseudomonadota</taxon>
        <taxon>Betaproteobacteria</taxon>
        <taxon>Neisseriales</taxon>
        <taxon>Chromobacteriaceae</taxon>
        <taxon>Pseudogulbenkiania</taxon>
    </lineage>
</organism>
<reference evidence="8 9" key="1">
    <citation type="submission" date="2009-02" db="EMBL/GenBank/DDBJ databases">
        <title>Sequencing of the draft genome and assembly of Lutiella nitroferrum 2002.</title>
        <authorList>
            <consortium name="US DOE Joint Genome Institute (JGI-PGF)"/>
            <person name="Lucas S."/>
            <person name="Copeland A."/>
            <person name="Lapidus A."/>
            <person name="Glavina del Rio T."/>
            <person name="Tice H."/>
            <person name="Bruce D."/>
            <person name="Goodwin L."/>
            <person name="Pitluck S."/>
            <person name="Larimer F."/>
            <person name="Land M.L."/>
            <person name="Hauser L."/>
            <person name="Coates J.D."/>
        </authorList>
    </citation>
    <scope>NUCLEOTIDE SEQUENCE [LARGE SCALE GENOMIC DNA]</scope>
    <source>
        <strain evidence="8 9">2002</strain>
    </source>
</reference>
<evidence type="ECO:0000256" key="7">
    <source>
        <dbReference type="SAM" id="Phobius"/>
    </source>
</evidence>
<gene>
    <name evidence="8" type="ORF">FuraDRAFT_0856</name>
</gene>
<proteinExistence type="inferred from homology"/>